<reference evidence="1" key="1">
    <citation type="submission" date="2021-01" db="EMBL/GenBank/DDBJ databases">
        <title>Whole genome shotgun sequence of Rhizocola hellebori NBRC 109834.</title>
        <authorList>
            <person name="Komaki H."/>
            <person name="Tamura T."/>
        </authorList>
    </citation>
    <scope>NUCLEOTIDE SEQUENCE</scope>
    <source>
        <strain evidence="1">NBRC 109834</strain>
    </source>
</reference>
<comment type="caution">
    <text evidence="1">The sequence shown here is derived from an EMBL/GenBank/DDBJ whole genome shotgun (WGS) entry which is preliminary data.</text>
</comment>
<dbReference type="AlphaFoldDB" id="A0A8J3VLZ7"/>
<evidence type="ECO:0008006" key="3">
    <source>
        <dbReference type="Google" id="ProtNLM"/>
    </source>
</evidence>
<dbReference type="Proteomes" id="UP000612899">
    <property type="component" value="Unassembled WGS sequence"/>
</dbReference>
<dbReference type="CDD" id="cd00130">
    <property type="entry name" value="PAS"/>
    <property type="match status" value="1"/>
</dbReference>
<gene>
    <name evidence="1" type="ORF">Rhe02_92240</name>
</gene>
<accession>A0A8J3VLZ7</accession>
<name>A0A8J3VLZ7_9ACTN</name>
<sequence>MTHIELSLSPLAPTPLAQSPLEAGMTDPLERWAASLAKAEESGLVIDAAGIIVAASKPCARLFGLSQPAELTGRYMLDPEVVYLIDFTAAGNELGESEREKIPPLLALTSGRLARGLMRVRTGSDNRTLDSIATPVRQDGEVVGSLSFFAVV</sequence>
<evidence type="ECO:0000313" key="1">
    <source>
        <dbReference type="EMBL" id="GIH11157.1"/>
    </source>
</evidence>
<dbReference type="InterPro" id="IPR000014">
    <property type="entry name" value="PAS"/>
</dbReference>
<dbReference type="EMBL" id="BONY01000121">
    <property type="protein sequence ID" value="GIH11157.1"/>
    <property type="molecule type" value="Genomic_DNA"/>
</dbReference>
<keyword evidence="2" id="KW-1185">Reference proteome</keyword>
<evidence type="ECO:0000313" key="2">
    <source>
        <dbReference type="Proteomes" id="UP000612899"/>
    </source>
</evidence>
<organism evidence="1 2">
    <name type="scientific">Rhizocola hellebori</name>
    <dbReference type="NCBI Taxonomy" id="1392758"/>
    <lineage>
        <taxon>Bacteria</taxon>
        <taxon>Bacillati</taxon>
        <taxon>Actinomycetota</taxon>
        <taxon>Actinomycetes</taxon>
        <taxon>Micromonosporales</taxon>
        <taxon>Micromonosporaceae</taxon>
        <taxon>Rhizocola</taxon>
    </lineage>
</organism>
<proteinExistence type="predicted"/>
<protein>
    <recommendedName>
        <fullName evidence="3">PAS domain-containing protein</fullName>
    </recommendedName>
</protein>
<dbReference type="Gene3D" id="3.30.450.20">
    <property type="entry name" value="PAS domain"/>
    <property type="match status" value="1"/>
</dbReference>